<evidence type="ECO:0000313" key="3">
    <source>
        <dbReference type="Proteomes" id="UP001066276"/>
    </source>
</evidence>
<organism evidence="2 3">
    <name type="scientific">Pleurodeles waltl</name>
    <name type="common">Iberian ribbed newt</name>
    <dbReference type="NCBI Taxonomy" id="8319"/>
    <lineage>
        <taxon>Eukaryota</taxon>
        <taxon>Metazoa</taxon>
        <taxon>Chordata</taxon>
        <taxon>Craniata</taxon>
        <taxon>Vertebrata</taxon>
        <taxon>Euteleostomi</taxon>
        <taxon>Amphibia</taxon>
        <taxon>Batrachia</taxon>
        <taxon>Caudata</taxon>
        <taxon>Salamandroidea</taxon>
        <taxon>Salamandridae</taxon>
        <taxon>Pleurodelinae</taxon>
        <taxon>Pleurodeles</taxon>
    </lineage>
</organism>
<proteinExistence type="predicted"/>
<protein>
    <submittedName>
        <fullName evidence="2">Uncharacterized protein</fullName>
    </submittedName>
</protein>
<accession>A0AAV7M798</accession>
<gene>
    <name evidence="2" type="ORF">NDU88_003772</name>
</gene>
<dbReference type="EMBL" id="JANPWB010000014">
    <property type="protein sequence ID" value="KAJ1098665.1"/>
    <property type="molecule type" value="Genomic_DNA"/>
</dbReference>
<evidence type="ECO:0000313" key="2">
    <source>
        <dbReference type="EMBL" id="KAJ1098665.1"/>
    </source>
</evidence>
<keyword evidence="3" id="KW-1185">Reference proteome</keyword>
<dbReference type="AlphaFoldDB" id="A0AAV7M798"/>
<feature type="region of interest" description="Disordered" evidence="1">
    <location>
        <begin position="1"/>
        <end position="87"/>
    </location>
</feature>
<evidence type="ECO:0000256" key="1">
    <source>
        <dbReference type="SAM" id="MobiDB-lite"/>
    </source>
</evidence>
<sequence>MAGTNGVKAPQEPCLWGGPEDKDQYGGSHPGACQSPGLGPSRGPLAQTRKGSLPRPDGLPGPGPLGYGRLEQGSARPTARWGHSWGP</sequence>
<name>A0AAV7M798_PLEWA</name>
<dbReference type="Proteomes" id="UP001066276">
    <property type="component" value="Chromosome 10"/>
</dbReference>
<comment type="caution">
    <text evidence="2">The sequence shown here is derived from an EMBL/GenBank/DDBJ whole genome shotgun (WGS) entry which is preliminary data.</text>
</comment>
<reference evidence="2" key="1">
    <citation type="journal article" date="2022" name="bioRxiv">
        <title>Sequencing and chromosome-scale assembly of the giantPleurodeles waltlgenome.</title>
        <authorList>
            <person name="Brown T."/>
            <person name="Elewa A."/>
            <person name="Iarovenko S."/>
            <person name="Subramanian E."/>
            <person name="Araus A.J."/>
            <person name="Petzold A."/>
            <person name="Susuki M."/>
            <person name="Suzuki K.-i.T."/>
            <person name="Hayashi T."/>
            <person name="Toyoda A."/>
            <person name="Oliveira C."/>
            <person name="Osipova E."/>
            <person name="Leigh N.D."/>
            <person name="Simon A."/>
            <person name="Yun M.H."/>
        </authorList>
    </citation>
    <scope>NUCLEOTIDE SEQUENCE</scope>
    <source>
        <strain evidence="2">20211129_DDA</strain>
        <tissue evidence="2">Liver</tissue>
    </source>
</reference>